<feature type="transmembrane region" description="Helical" evidence="7">
    <location>
        <begin position="137"/>
        <end position="155"/>
    </location>
</feature>
<keyword evidence="5 7" id="KW-1133">Transmembrane helix</keyword>
<dbReference type="InterPro" id="IPR006593">
    <property type="entry name" value="Cyt_b561/ferric_Rdtase_TM"/>
</dbReference>
<organism evidence="9 10">
    <name type="scientific">Exidia glandulosa HHB12029</name>
    <dbReference type="NCBI Taxonomy" id="1314781"/>
    <lineage>
        <taxon>Eukaryota</taxon>
        <taxon>Fungi</taxon>
        <taxon>Dikarya</taxon>
        <taxon>Basidiomycota</taxon>
        <taxon>Agaricomycotina</taxon>
        <taxon>Agaricomycetes</taxon>
        <taxon>Auriculariales</taxon>
        <taxon>Exidiaceae</taxon>
        <taxon>Exidia</taxon>
    </lineage>
</organism>
<evidence type="ECO:0000256" key="5">
    <source>
        <dbReference type="ARBA" id="ARBA00022989"/>
    </source>
</evidence>
<comment type="subcellular location">
    <subcellularLocation>
        <location evidence="1">Membrane</location>
    </subcellularLocation>
</comment>
<keyword evidence="2" id="KW-0813">Transport</keyword>
<keyword evidence="6 7" id="KW-0472">Membrane</keyword>
<dbReference type="InParanoid" id="A0A165D9L2"/>
<evidence type="ECO:0000259" key="8">
    <source>
        <dbReference type="Pfam" id="PF03188"/>
    </source>
</evidence>
<evidence type="ECO:0000256" key="1">
    <source>
        <dbReference type="ARBA" id="ARBA00004370"/>
    </source>
</evidence>
<dbReference type="OrthoDB" id="432881at2759"/>
<dbReference type="Proteomes" id="UP000077266">
    <property type="component" value="Unassembled WGS sequence"/>
</dbReference>
<feature type="transmembrane region" description="Helical" evidence="7">
    <location>
        <begin position="161"/>
        <end position="183"/>
    </location>
</feature>
<evidence type="ECO:0000256" key="2">
    <source>
        <dbReference type="ARBA" id="ARBA00022448"/>
    </source>
</evidence>
<feature type="domain" description="Cytochrome b561" evidence="8">
    <location>
        <begin position="23"/>
        <end position="151"/>
    </location>
</feature>
<evidence type="ECO:0000256" key="4">
    <source>
        <dbReference type="ARBA" id="ARBA00022982"/>
    </source>
</evidence>
<feature type="transmembrane region" description="Helical" evidence="7">
    <location>
        <begin position="95"/>
        <end position="116"/>
    </location>
</feature>
<feature type="transmembrane region" description="Helical" evidence="7">
    <location>
        <begin position="59"/>
        <end position="83"/>
    </location>
</feature>
<keyword evidence="3 7" id="KW-0812">Transmembrane</keyword>
<dbReference type="Gene3D" id="1.20.120.1770">
    <property type="match status" value="1"/>
</dbReference>
<accession>A0A165D9L2</accession>
<evidence type="ECO:0000313" key="10">
    <source>
        <dbReference type="Proteomes" id="UP000077266"/>
    </source>
</evidence>
<evidence type="ECO:0000256" key="6">
    <source>
        <dbReference type="ARBA" id="ARBA00023136"/>
    </source>
</evidence>
<protein>
    <recommendedName>
        <fullName evidence="8">Cytochrome b561 domain-containing protein</fullName>
    </recommendedName>
</protein>
<evidence type="ECO:0000256" key="7">
    <source>
        <dbReference type="SAM" id="Phobius"/>
    </source>
</evidence>
<gene>
    <name evidence="9" type="ORF">EXIGLDRAFT_299763</name>
</gene>
<evidence type="ECO:0000256" key="3">
    <source>
        <dbReference type="ARBA" id="ARBA00022692"/>
    </source>
</evidence>
<keyword evidence="4" id="KW-0249">Electron transport</keyword>
<name>A0A165D9L2_EXIGL</name>
<dbReference type="AlphaFoldDB" id="A0A165D9L2"/>
<dbReference type="GO" id="GO:0016020">
    <property type="term" value="C:membrane"/>
    <property type="evidence" value="ECO:0007669"/>
    <property type="project" value="UniProtKB-SubCell"/>
</dbReference>
<reference evidence="9 10" key="1">
    <citation type="journal article" date="2016" name="Mol. Biol. Evol.">
        <title>Comparative Genomics of Early-Diverging Mushroom-Forming Fungi Provides Insights into the Origins of Lignocellulose Decay Capabilities.</title>
        <authorList>
            <person name="Nagy L.G."/>
            <person name="Riley R."/>
            <person name="Tritt A."/>
            <person name="Adam C."/>
            <person name="Daum C."/>
            <person name="Floudas D."/>
            <person name="Sun H."/>
            <person name="Yadav J.S."/>
            <person name="Pangilinan J."/>
            <person name="Larsson K.H."/>
            <person name="Matsuura K."/>
            <person name="Barry K."/>
            <person name="Labutti K."/>
            <person name="Kuo R."/>
            <person name="Ohm R.A."/>
            <person name="Bhattacharya S.S."/>
            <person name="Shirouzu T."/>
            <person name="Yoshinaga Y."/>
            <person name="Martin F.M."/>
            <person name="Grigoriev I.V."/>
            <person name="Hibbett D.S."/>
        </authorList>
    </citation>
    <scope>NUCLEOTIDE SEQUENCE [LARGE SCALE GENOMIC DNA]</scope>
    <source>
        <strain evidence="9 10">HHB12029</strain>
    </source>
</reference>
<sequence length="194" mass="21679">MLVTTWIKVFGAGYDALGLFMYHPPLNVLALCVFAFGIWTLQPSTHPRTKQRGLARHQIIMLGLGIPVLLAGTGILVYAKFAANRAHGYTLHGKLAIFAELWLVAQVVLGGGSVWFNGKLFGRDPKRMWKWHRASGYALFLVFNAVLWLGVYYTSPVLTNSSSFFTLLVVYNIAPLAVMFGIYSRARLSKMPLW</sequence>
<dbReference type="Pfam" id="PF03188">
    <property type="entry name" value="Cytochrom_B561"/>
    <property type="match status" value="1"/>
</dbReference>
<dbReference type="STRING" id="1314781.A0A165D9L2"/>
<feature type="transmembrane region" description="Helical" evidence="7">
    <location>
        <begin position="20"/>
        <end position="39"/>
    </location>
</feature>
<evidence type="ECO:0000313" key="9">
    <source>
        <dbReference type="EMBL" id="KZV84066.1"/>
    </source>
</evidence>
<proteinExistence type="predicted"/>
<keyword evidence="10" id="KW-1185">Reference proteome</keyword>
<dbReference type="EMBL" id="KV426242">
    <property type="protein sequence ID" value="KZV84066.1"/>
    <property type="molecule type" value="Genomic_DNA"/>
</dbReference>